<reference evidence="2 3" key="1">
    <citation type="journal article" date="2023" name="IScience">
        <title>Expanded male sex-determining region conserved during the evolution of homothallism in the green alga Volvox.</title>
        <authorList>
            <person name="Yamamoto K."/>
            <person name="Matsuzaki R."/>
            <person name="Mahakham W."/>
            <person name="Heman W."/>
            <person name="Sekimoto H."/>
            <person name="Kawachi M."/>
            <person name="Minakuchi Y."/>
            <person name="Toyoda A."/>
            <person name="Nozaki H."/>
        </authorList>
    </citation>
    <scope>NUCLEOTIDE SEQUENCE [LARGE SCALE GENOMIC DNA]</scope>
    <source>
        <strain evidence="2 3">NIES-4468</strain>
    </source>
</reference>
<feature type="region of interest" description="Disordered" evidence="1">
    <location>
        <begin position="1033"/>
        <end position="1061"/>
    </location>
</feature>
<keyword evidence="3" id="KW-1185">Reference proteome</keyword>
<evidence type="ECO:0000313" key="2">
    <source>
        <dbReference type="EMBL" id="GLI70030.1"/>
    </source>
</evidence>
<feature type="compositionally biased region" description="Low complexity" evidence="1">
    <location>
        <begin position="544"/>
        <end position="556"/>
    </location>
</feature>
<evidence type="ECO:0000256" key="1">
    <source>
        <dbReference type="SAM" id="MobiDB-lite"/>
    </source>
</evidence>
<feature type="region of interest" description="Disordered" evidence="1">
    <location>
        <begin position="985"/>
        <end position="1007"/>
    </location>
</feature>
<feature type="compositionally biased region" description="Low complexity" evidence="1">
    <location>
        <begin position="1175"/>
        <end position="1187"/>
    </location>
</feature>
<feature type="region of interest" description="Disordered" evidence="1">
    <location>
        <begin position="477"/>
        <end position="644"/>
    </location>
</feature>
<feature type="compositionally biased region" description="Basic and acidic residues" evidence="1">
    <location>
        <begin position="341"/>
        <end position="353"/>
    </location>
</feature>
<dbReference type="EMBL" id="BSDZ01000089">
    <property type="protein sequence ID" value="GLI70030.1"/>
    <property type="molecule type" value="Genomic_DNA"/>
</dbReference>
<proteinExistence type="predicted"/>
<feature type="compositionally biased region" description="Polar residues" evidence="1">
    <location>
        <begin position="315"/>
        <end position="334"/>
    </location>
</feature>
<feature type="compositionally biased region" description="Low complexity" evidence="1">
    <location>
        <begin position="894"/>
        <end position="905"/>
    </location>
</feature>
<feature type="region of interest" description="Disordered" evidence="1">
    <location>
        <begin position="1169"/>
        <end position="1202"/>
    </location>
</feature>
<feature type="region of interest" description="Disordered" evidence="1">
    <location>
        <begin position="240"/>
        <end position="260"/>
    </location>
</feature>
<feature type="compositionally biased region" description="Basic and acidic residues" evidence="1">
    <location>
        <begin position="579"/>
        <end position="590"/>
    </location>
</feature>
<feature type="compositionally biased region" description="Low complexity" evidence="1">
    <location>
        <begin position="627"/>
        <end position="643"/>
    </location>
</feature>
<gene>
    <name evidence="2" type="ORF">VaNZ11_014766</name>
</gene>
<feature type="compositionally biased region" description="Low complexity" evidence="1">
    <location>
        <begin position="603"/>
        <end position="615"/>
    </location>
</feature>
<evidence type="ECO:0000313" key="3">
    <source>
        <dbReference type="Proteomes" id="UP001165090"/>
    </source>
</evidence>
<feature type="region of interest" description="Disordered" evidence="1">
    <location>
        <begin position="165"/>
        <end position="208"/>
    </location>
</feature>
<protein>
    <submittedName>
        <fullName evidence="2">Uncharacterized protein</fullName>
    </submittedName>
</protein>
<feature type="compositionally biased region" description="Polar residues" evidence="1">
    <location>
        <begin position="534"/>
        <end position="543"/>
    </location>
</feature>
<feature type="region of interest" description="Disordered" evidence="1">
    <location>
        <begin position="434"/>
        <end position="463"/>
    </location>
</feature>
<sequence>MDFPGCYVYGGRKRKHNQGIDLRSALDAHIRDHLNMTALRTQDKSLMAWTLGDLAFFCYASAVEAQDSRGVPAMQAVHHMNFFEAAQFIASERGILGQTSDDVLKRVSVSMAARFVKSRLPEALESFIAEHGPAPCKLSARSFQAENARSQLATPVAVRQDIASAAAASHGTGSRPSHINPASGSARTSAGPMEPQPVRCGRHATDRVPHGGCQPLFRNYGTQTWDSLLTPSWRLPQEPQMEAEEQGVGAPSPSRSDELQAGAFRRSCGTQTWAYLAAHVARPSPLQEPKPGIQAEEPQEIAPQAATNPMALPATPSQASPAHQAPDPSTQQPTAAADTARVGDNDSGIRDTGIKNTCVNNAGASNADTGRARDWEDACRMRRVPNMTYESTNFDTDTVPNEGEVVINFTASVKCDQQAALQQSLCLPKQTGLRRSPLQQRQGSLPPPLASPRVPSSQQHTQHPPVILCQRPQQWQRQQEQWQHQPLTSHRRHWQQQSSRNRAPKYLPSGPSSGEPRCLGPPMVADKLLPQPNVGGQESNSNTPVAAVEEAAARPAANHEHHLGESEQHWQRQQQQDQGQDHYQEQGQEHHQHRQGYHPWLGQQQSHLQPPQEQQAKQCEAAGIRAQEAQQQQQMQTLSPQRQACGRPDVLDQLRLAGQCEEERVASAAAAAAAALVAGSARSSAGEHRVVQTSFAGAGIAGGAAAAPAAVAATGGLTMAAAAATGHQCMHAAVSGAAATATAADTLREPLLSRLRREYHKRLANAALGNRLRKHLCKKGNSTIRQYCIKEGMPWTLLEVACYGVALQKLVSQPLGVESAIEFLARVKGWRPANDGMDIATIEAAEPRRSYELPSSLVQKVATVMTGAISKYSLMDFIERQHRNKPPPRPPPSQQQQEPRAAAQPTVEACRLEPAAPGDAIPVVDAPLANAAVLPARAVQVAPAAGAWLNVPQLNALLSHANQSPCKTVGTGAVMAAASTTAAPSSYLQQHSRSGGSGSSGAGSPENYATAVPDAVITSGAAAAASLLQEQSGSGVVRRANGKRSPLTPRQRSGARGSGARSRGLEVRLRVHLRKLKIKSLRRCNLSEGVGWTLLDLAEKDRDVRLQMGCEDFHDAEVVRRLLDAKVGPGSQLSQAAIHTVSEGVRRAHRKYQIGDFVTAEIRKHFQRRRKSSTGDAAEVAPAAVPIGAGGGSSAGANSAGS</sequence>
<feature type="compositionally biased region" description="Basic and acidic residues" evidence="1">
    <location>
        <begin position="557"/>
        <end position="570"/>
    </location>
</feature>
<comment type="caution">
    <text evidence="2">The sequence shown here is derived from an EMBL/GenBank/DDBJ whole genome shotgun (WGS) entry which is preliminary data.</text>
</comment>
<dbReference type="Proteomes" id="UP001165090">
    <property type="component" value="Unassembled WGS sequence"/>
</dbReference>
<feature type="region of interest" description="Disordered" evidence="1">
    <location>
        <begin position="881"/>
        <end position="906"/>
    </location>
</feature>
<feature type="compositionally biased region" description="Polar residues" evidence="1">
    <location>
        <begin position="354"/>
        <end position="368"/>
    </location>
</feature>
<name>A0ABQ5SJG3_9CHLO</name>
<accession>A0ABQ5SJG3</accession>
<feature type="compositionally biased region" description="Low complexity" evidence="1">
    <location>
        <begin position="477"/>
        <end position="486"/>
    </location>
</feature>
<feature type="compositionally biased region" description="Low complexity" evidence="1">
    <location>
        <begin position="1052"/>
        <end position="1061"/>
    </location>
</feature>
<feature type="compositionally biased region" description="Polar residues" evidence="1">
    <location>
        <begin position="171"/>
        <end position="188"/>
    </location>
</feature>
<feature type="region of interest" description="Disordered" evidence="1">
    <location>
        <begin position="309"/>
        <end position="370"/>
    </location>
</feature>
<organism evidence="2 3">
    <name type="scientific">Volvox africanus</name>
    <dbReference type="NCBI Taxonomy" id="51714"/>
    <lineage>
        <taxon>Eukaryota</taxon>
        <taxon>Viridiplantae</taxon>
        <taxon>Chlorophyta</taxon>
        <taxon>core chlorophytes</taxon>
        <taxon>Chlorophyceae</taxon>
        <taxon>CS clade</taxon>
        <taxon>Chlamydomonadales</taxon>
        <taxon>Volvocaceae</taxon>
        <taxon>Volvox</taxon>
    </lineage>
</organism>